<dbReference type="NCBIfam" id="TIGR00526">
    <property type="entry name" value="folB_dom"/>
    <property type="match status" value="1"/>
</dbReference>
<accession>A0A1T0CI36</accession>
<keyword evidence="9" id="KW-1185">Reference proteome</keyword>
<comment type="caution">
    <text evidence="8">The sequence shown here is derived from an EMBL/GenBank/DDBJ whole genome shotgun (WGS) entry which is preliminary data.</text>
</comment>
<comment type="catalytic activity">
    <reaction evidence="1 6">
        <text>7,8-dihydroneopterin = 6-hydroxymethyl-7,8-dihydropterin + glycolaldehyde</text>
        <dbReference type="Rhea" id="RHEA:10540"/>
        <dbReference type="ChEBI" id="CHEBI:17001"/>
        <dbReference type="ChEBI" id="CHEBI:17071"/>
        <dbReference type="ChEBI" id="CHEBI:44841"/>
        <dbReference type="EC" id="4.1.2.25"/>
    </reaction>
</comment>
<reference evidence="8 9" key="1">
    <citation type="submission" date="2017-02" db="EMBL/GenBank/DDBJ databases">
        <title>Draft genome sequence of Moraxella lincolnii CCUG 9405T type strain.</title>
        <authorList>
            <person name="Salva-Serra F."/>
            <person name="Engstrom-Jakobsson H."/>
            <person name="Thorell K."/>
            <person name="Jaen-Luchoro D."/>
            <person name="Gonzales-Siles L."/>
            <person name="Karlsson R."/>
            <person name="Yazdan S."/>
            <person name="Boulund F."/>
            <person name="Johnning A."/>
            <person name="Engstrand L."/>
            <person name="Kristiansson E."/>
            <person name="Moore E."/>
        </authorList>
    </citation>
    <scope>NUCLEOTIDE SEQUENCE [LARGE SCALE GENOMIC DNA]</scope>
    <source>
        <strain evidence="8 9">CCUG 9405</strain>
    </source>
</reference>
<evidence type="ECO:0000259" key="7">
    <source>
        <dbReference type="SMART" id="SM00905"/>
    </source>
</evidence>
<evidence type="ECO:0000256" key="6">
    <source>
        <dbReference type="RuleBase" id="RU362079"/>
    </source>
</evidence>
<proteinExistence type="inferred from homology"/>
<dbReference type="Pfam" id="PF02152">
    <property type="entry name" value="FolB"/>
    <property type="match status" value="1"/>
</dbReference>
<dbReference type="PANTHER" id="PTHR42844">
    <property type="entry name" value="DIHYDRONEOPTERIN ALDOLASE 1-RELATED"/>
    <property type="match status" value="1"/>
</dbReference>
<protein>
    <recommendedName>
        <fullName evidence="6">7,8-dihydroneopterin aldolase</fullName>
        <ecNumber evidence="6">4.1.2.25</ecNumber>
    </recommendedName>
</protein>
<comment type="similarity">
    <text evidence="3 6">Belongs to the DHNA family.</text>
</comment>
<dbReference type="AlphaFoldDB" id="A0A1T0CI36"/>
<gene>
    <name evidence="8" type="ORF">B0682_03780</name>
</gene>
<name>A0A1T0CI36_9GAMM</name>
<dbReference type="GO" id="GO:0005737">
    <property type="term" value="C:cytoplasm"/>
    <property type="evidence" value="ECO:0007669"/>
    <property type="project" value="TreeGrafter"/>
</dbReference>
<comment type="function">
    <text evidence="6">Catalyzes the conversion of 7,8-dihydroneopterin to 6-hydroxymethyl-7,8-dihydropterin.</text>
</comment>
<comment type="pathway">
    <text evidence="2 6">Cofactor biosynthesis; tetrahydrofolate biosynthesis; 2-amino-4-hydroxy-6-hydroxymethyl-7,8-dihydropteridine diphosphate from 7,8-dihydroneopterin triphosphate: step 3/4.</text>
</comment>
<dbReference type="EMBL" id="MUYT01000004">
    <property type="protein sequence ID" value="OOS22017.1"/>
    <property type="molecule type" value="Genomic_DNA"/>
</dbReference>
<dbReference type="EC" id="4.1.2.25" evidence="6"/>
<dbReference type="STRING" id="90241.B0682_03780"/>
<dbReference type="Proteomes" id="UP000191094">
    <property type="component" value="Unassembled WGS sequence"/>
</dbReference>
<evidence type="ECO:0000256" key="1">
    <source>
        <dbReference type="ARBA" id="ARBA00001353"/>
    </source>
</evidence>
<evidence type="ECO:0000256" key="5">
    <source>
        <dbReference type="ARBA" id="ARBA00023239"/>
    </source>
</evidence>
<dbReference type="OrthoDB" id="9810587at2"/>
<evidence type="ECO:0000313" key="8">
    <source>
        <dbReference type="EMBL" id="OOS22017.1"/>
    </source>
</evidence>
<evidence type="ECO:0000256" key="2">
    <source>
        <dbReference type="ARBA" id="ARBA00005013"/>
    </source>
</evidence>
<dbReference type="Gene3D" id="3.30.1130.10">
    <property type="match status" value="1"/>
</dbReference>
<keyword evidence="5 6" id="KW-0456">Lyase</keyword>
<dbReference type="InterPro" id="IPR006157">
    <property type="entry name" value="FolB_dom"/>
</dbReference>
<dbReference type="RefSeq" id="WP_158077856.1">
    <property type="nucleotide sequence ID" value="NZ_MUYT01000004.1"/>
</dbReference>
<dbReference type="SUPFAM" id="SSF55620">
    <property type="entry name" value="Tetrahydrobiopterin biosynthesis enzymes-like"/>
    <property type="match status" value="1"/>
</dbReference>
<sequence length="124" mass="13936">MLYPTEEDVIIIDGLRVDAIIGIDDWERVMTQAIIIDMALFTDVTDVAQTQDLSQGVNYKAVCEQVSKWVQDKKFELLETLVEYVSRQLLDNWPISKVSIRAVKPNAITLADAVGVQITRKPSA</sequence>
<dbReference type="GO" id="GO:0046656">
    <property type="term" value="P:folic acid biosynthetic process"/>
    <property type="evidence" value="ECO:0007669"/>
    <property type="project" value="UniProtKB-UniRule"/>
</dbReference>
<keyword evidence="4 6" id="KW-0289">Folate biosynthesis</keyword>
<dbReference type="GO" id="GO:0046654">
    <property type="term" value="P:tetrahydrofolate biosynthetic process"/>
    <property type="evidence" value="ECO:0007669"/>
    <property type="project" value="UniProtKB-UniRule"/>
</dbReference>
<dbReference type="InterPro" id="IPR043133">
    <property type="entry name" value="GTP-CH-I_C/QueF"/>
</dbReference>
<evidence type="ECO:0000256" key="3">
    <source>
        <dbReference type="ARBA" id="ARBA00005708"/>
    </source>
</evidence>
<evidence type="ECO:0000313" key="9">
    <source>
        <dbReference type="Proteomes" id="UP000191094"/>
    </source>
</evidence>
<dbReference type="UniPathway" id="UPA00077">
    <property type="reaction ID" value="UER00154"/>
</dbReference>
<organism evidence="8 9">
    <name type="scientific">Lwoffella lincolnii</name>
    <dbReference type="NCBI Taxonomy" id="90241"/>
    <lineage>
        <taxon>Bacteria</taxon>
        <taxon>Pseudomonadati</taxon>
        <taxon>Pseudomonadota</taxon>
        <taxon>Gammaproteobacteria</taxon>
        <taxon>Moraxellales</taxon>
        <taxon>Moraxellaceae</taxon>
        <taxon>Lwoffella</taxon>
    </lineage>
</organism>
<feature type="domain" description="Dihydroneopterin aldolase/epimerase" evidence="7">
    <location>
        <begin position="10"/>
        <end position="120"/>
    </location>
</feature>
<dbReference type="CDD" id="cd00534">
    <property type="entry name" value="DHNA_DHNTPE"/>
    <property type="match status" value="1"/>
</dbReference>
<dbReference type="NCBIfam" id="TIGR00525">
    <property type="entry name" value="folB"/>
    <property type="match status" value="1"/>
</dbReference>
<dbReference type="PANTHER" id="PTHR42844:SF1">
    <property type="entry name" value="DIHYDRONEOPTERIN ALDOLASE 1-RELATED"/>
    <property type="match status" value="1"/>
</dbReference>
<dbReference type="InterPro" id="IPR006156">
    <property type="entry name" value="Dihydroneopterin_aldolase"/>
</dbReference>
<dbReference type="SMART" id="SM00905">
    <property type="entry name" value="FolB"/>
    <property type="match status" value="1"/>
</dbReference>
<dbReference type="GO" id="GO:0004150">
    <property type="term" value="F:dihydroneopterin aldolase activity"/>
    <property type="evidence" value="ECO:0007669"/>
    <property type="project" value="UniProtKB-UniRule"/>
</dbReference>
<evidence type="ECO:0000256" key="4">
    <source>
        <dbReference type="ARBA" id="ARBA00022909"/>
    </source>
</evidence>